<keyword evidence="3" id="KW-1185">Reference proteome</keyword>
<name>A0A9P4PQN6_9PLEO</name>
<accession>A0A9P4PQN6</accession>
<reference evidence="2" key="1">
    <citation type="journal article" date="2020" name="Stud. Mycol.">
        <title>101 Dothideomycetes genomes: a test case for predicting lifestyles and emergence of pathogens.</title>
        <authorList>
            <person name="Haridas S."/>
            <person name="Albert R."/>
            <person name="Binder M."/>
            <person name="Bloem J."/>
            <person name="Labutti K."/>
            <person name="Salamov A."/>
            <person name="Andreopoulos B."/>
            <person name="Baker S."/>
            <person name="Barry K."/>
            <person name="Bills G."/>
            <person name="Bluhm B."/>
            <person name="Cannon C."/>
            <person name="Castanera R."/>
            <person name="Culley D."/>
            <person name="Daum C."/>
            <person name="Ezra D."/>
            <person name="Gonzalez J."/>
            <person name="Henrissat B."/>
            <person name="Kuo A."/>
            <person name="Liang C."/>
            <person name="Lipzen A."/>
            <person name="Lutzoni F."/>
            <person name="Magnuson J."/>
            <person name="Mondo S."/>
            <person name="Nolan M."/>
            <person name="Ohm R."/>
            <person name="Pangilinan J."/>
            <person name="Park H.-J."/>
            <person name="Ramirez L."/>
            <person name="Alfaro M."/>
            <person name="Sun H."/>
            <person name="Tritt A."/>
            <person name="Yoshinaga Y."/>
            <person name="Zwiers L.-H."/>
            <person name="Turgeon B."/>
            <person name="Goodwin S."/>
            <person name="Spatafora J."/>
            <person name="Crous P."/>
            <person name="Grigoriev I."/>
        </authorList>
    </citation>
    <scope>NUCLEOTIDE SEQUENCE</scope>
    <source>
        <strain evidence="2">CBS 690.94</strain>
    </source>
</reference>
<evidence type="ECO:0000313" key="2">
    <source>
        <dbReference type="EMBL" id="KAF2448377.1"/>
    </source>
</evidence>
<protein>
    <submittedName>
        <fullName evidence="2">Uncharacterized protein</fullName>
    </submittedName>
</protein>
<dbReference type="OrthoDB" id="3759755at2759"/>
<evidence type="ECO:0000313" key="3">
    <source>
        <dbReference type="Proteomes" id="UP000799764"/>
    </source>
</evidence>
<comment type="caution">
    <text evidence="2">The sequence shown here is derived from an EMBL/GenBank/DDBJ whole genome shotgun (WGS) entry which is preliminary data.</text>
</comment>
<dbReference type="Proteomes" id="UP000799764">
    <property type="component" value="Unassembled WGS sequence"/>
</dbReference>
<proteinExistence type="predicted"/>
<feature type="region of interest" description="Disordered" evidence="1">
    <location>
        <begin position="1"/>
        <end position="32"/>
    </location>
</feature>
<organism evidence="2 3">
    <name type="scientific">Karstenula rhodostoma CBS 690.94</name>
    <dbReference type="NCBI Taxonomy" id="1392251"/>
    <lineage>
        <taxon>Eukaryota</taxon>
        <taxon>Fungi</taxon>
        <taxon>Dikarya</taxon>
        <taxon>Ascomycota</taxon>
        <taxon>Pezizomycotina</taxon>
        <taxon>Dothideomycetes</taxon>
        <taxon>Pleosporomycetidae</taxon>
        <taxon>Pleosporales</taxon>
        <taxon>Massarineae</taxon>
        <taxon>Didymosphaeriaceae</taxon>
        <taxon>Karstenula</taxon>
    </lineage>
</organism>
<dbReference type="AlphaFoldDB" id="A0A9P4PQN6"/>
<gene>
    <name evidence="2" type="ORF">P171DRAFT_481450</name>
</gene>
<sequence>MARSSFASSGVIPASPERQHHTTEQYSMLQASEGTSSQARLLQKKCRFPIRDSEAFVSTAIAPNGWVAAATPSEVRLYNIGCQNLDKDVTPTKSLRLKSLSKGECVRAVAISDDLLAVVTHFRLIVYKYQETQDIEDSIEPDVYIDKTASWTPRSLSILQVDATDADQNAAAWISVGGEGVNGVKLYQYSRRPHWTWTALRDCRLTLNCPRNTGLVQSVGFSTYVRMDCFVVFAVTSENRVLCWKIHSQGIGTPVVDNDSPMPYDVNATPNSSPHKGEITAVSIFESPSERPYILVAINQKHGSQLMRSFIAPLDKGVTQWRSLPGNVAGRQCLSATATPNGRFLVFVEDGALKLLTLRGAFGGGLTCSDHTVEWASSLKETAKDICAISLSVKETLGCIEITGVDGRGHLFSARASVRDMPVTAPLSLTASVPDMPVTAPLSLTIRGSSMAELHGNCTVPTVPELCGMEIRQAPRVDSTVGSDRERVSGEIETMQGSGAGRLLELE</sequence>
<evidence type="ECO:0000256" key="1">
    <source>
        <dbReference type="SAM" id="MobiDB-lite"/>
    </source>
</evidence>
<dbReference type="EMBL" id="MU001495">
    <property type="protein sequence ID" value="KAF2448377.1"/>
    <property type="molecule type" value="Genomic_DNA"/>
</dbReference>